<organism evidence="1 2">
    <name type="scientific">Sistotremastrum suecicum HHB10207 ss-3</name>
    <dbReference type="NCBI Taxonomy" id="1314776"/>
    <lineage>
        <taxon>Eukaryota</taxon>
        <taxon>Fungi</taxon>
        <taxon>Dikarya</taxon>
        <taxon>Basidiomycota</taxon>
        <taxon>Agaricomycotina</taxon>
        <taxon>Agaricomycetes</taxon>
        <taxon>Sistotremastrales</taxon>
        <taxon>Sistotremastraceae</taxon>
        <taxon>Sistotremastrum</taxon>
    </lineage>
</organism>
<evidence type="ECO:0000313" key="1">
    <source>
        <dbReference type="EMBL" id="KZT32765.1"/>
    </source>
</evidence>
<reference evidence="1 2" key="1">
    <citation type="journal article" date="2016" name="Mol. Biol. Evol.">
        <title>Comparative Genomics of Early-Diverging Mushroom-Forming Fungi Provides Insights into the Origins of Lignocellulose Decay Capabilities.</title>
        <authorList>
            <person name="Nagy L.G."/>
            <person name="Riley R."/>
            <person name="Tritt A."/>
            <person name="Adam C."/>
            <person name="Daum C."/>
            <person name="Floudas D."/>
            <person name="Sun H."/>
            <person name="Yadav J.S."/>
            <person name="Pangilinan J."/>
            <person name="Larsson K.H."/>
            <person name="Matsuura K."/>
            <person name="Barry K."/>
            <person name="Labutti K."/>
            <person name="Kuo R."/>
            <person name="Ohm R.A."/>
            <person name="Bhattacharya S.S."/>
            <person name="Shirouzu T."/>
            <person name="Yoshinaga Y."/>
            <person name="Martin F.M."/>
            <person name="Grigoriev I.V."/>
            <person name="Hibbett D.S."/>
        </authorList>
    </citation>
    <scope>NUCLEOTIDE SEQUENCE [LARGE SCALE GENOMIC DNA]</scope>
    <source>
        <strain evidence="1 2">HHB10207 ss-3</strain>
    </source>
</reference>
<dbReference type="Proteomes" id="UP000076798">
    <property type="component" value="Unassembled WGS sequence"/>
</dbReference>
<sequence length="78" mass="8421">MRTNSEKVSDDALGYDLDAHLQGEELTDGKSECSSGDVVEWRLVLDAATRPKAFSVTLCGTAQSFAHLVVLRIAKPSI</sequence>
<gene>
    <name evidence="1" type="ORF">SISSUDRAFT_1066680</name>
</gene>
<evidence type="ECO:0000313" key="2">
    <source>
        <dbReference type="Proteomes" id="UP000076798"/>
    </source>
</evidence>
<dbReference type="AlphaFoldDB" id="A0A165Y155"/>
<proteinExistence type="predicted"/>
<keyword evidence="2" id="KW-1185">Reference proteome</keyword>
<accession>A0A165Y155</accession>
<protein>
    <submittedName>
        <fullName evidence="1">Uncharacterized protein</fullName>
    </submittedName>
</protein>
<dbReference type="EMBL" id="KV428297">
    <property type="protein sequence ID" value="KZT32765.1"/>
    <property type="molecule type" value="Genomic_DNA"/>
</dbReference>
<name>A0A165Y155_9AGAM</name>